<keyword evidence="6" id="KW-1003">Cell membrane</keyword>
<comment type="similarity">
    <text evidence="2 6">Belongs to the 4-toluene sulfonate uptake permease (TSUP) (TC 2.A.102) family.</text>
</comment>
<proteinExistence type="inferred from homology"/>
<evidence type="ECO:0000313" key="7">
    <source>
        <dbReference type="EMBL" id="QGN36778.1"/>
    </source>
</evidence>
<feature type="transmembrane region" description="Helical" evidence="6">
    <location>
        <begin position="219"/>
        <end position="237"/>
    </location>
</feature>
<feature type="transmembrane region" description="Helical" evidence="6">
    <location>
        <begin position="83"/>
        <end position="104"/>
    </location>
</feature>
<feature type="transmembrane region" description="Helical" evidence="6">
    <location>
        <begin position="16"/>
        <end position="40"/>
    </location>
</feature>
<evidence type="ECO:0000256" key="6">
    <source>
        <dbReference type="RuleBase" id="RU363041"/>
    </source>
</evidence>
<dbReference type="OrthoDB" id="3431260at2"/>
<evidence type="ECO:0000256" key="1">
    <source>
        <dbReference type="ARBA" id="ARBA00004141"/>
    </source>
</evidence>
<dbReference type="AlphaFoldDB" id="A0A6B8MV91"/>
<dbReference type="PANTHER" id="PTHR43701:SF2">
    <property type="entry name" value="MEMBRANE TRANSPORTER PROTEIN YJNA-RELATED"/>
    <property type="match status" value="1"/>
</dbReference>
<dbReference type="PANTHER" id="PTHR43701">
    <property type="entry name" value="MEMBRANE TRANSPORTER PROTEIN MJ0441-RELATED"/>
    <property type="match status" value="1"/>
</dbReference>
<feature type="transmembrane region" description="Helical" evidence="6">
    <location>
        <begin position="148"/>
        <end position="171"/>
    </location>
</feature>
<dbReference type="Pfam" id="PF01925">
    <property type="entry name" value="TauE"/>
    <property type="match status" value="1"/>
</dbReference>
<feature type="transmembrane region" description="Helical" evidence="6">
    <location>
        <begin position="183"/>
        <end position="207"/>
    </location>
</feature>
<organism evidence="7 8">
    <name type="scientific">Klebsiella oxytoca</name>
    <dbReference type="NCBI Taxonomy" id="571"/>
    <lineage>
        <taxon>Bacteria</taxon>
        <taxon>Pseudomonadati</taxon>
        <taxon>Pseudomonadota</taxon>
        <taxon>Gammaproteobacteria</taxon>
        <taxon>Enterobacterales</taxon>
        <taxon>Enterobacteriaceae</taxon>
        <taxon>Klebsiella/Raoultella group</taxon>
        <taxon>Klebsiella</taxon>
    </lineage>
</organism>
<dbReference type="Proteomes" id="UP000427108">
    <property type="component" value="Chromosome"/>
</dbReference>
<sequence>MSDWLFLCGILSGVTTWLFGFGGGFVTVPLLYLLVTGAWGAQSAVGQQAMQIAVATSALVMLCSALLATWRHARTGTLSWRRLWVMLTGIAVGGITGVLLALLVNGEWIRWLFVIYLLVTIVDCYFRAGFITPPVSRVMPTAPHELAVGGVIGLIAAFLGVGGSVMTVPLMRRRGVQMSEAAAMANVLTLPLAATATLTWLVTAWLSPVTLPAGFVGNIWLSAAAQLVAGSWLGLKIASRWLARLPDSWHVRIYPLLLIAVLLVMSMW</sequence>
<keyword evidence="5 6" id="KW-0472">Membrane</keyword>
<evidence type="ECO:0000256" key="2">
    <source>
        <dbReference type="ARBA" id="ARBA00009142"/>
    </source>
</evidence>
<protein>
    <recommendedName>
        <fullName evidence="6">Probable membrane transporter protein</fullName>
    </recommendedName>
</protein>
<evidence type="ECO:0000256" key="4">
    <source>
        <dbReference type="ARBA" id="ARBA00022989"/>
    </source>
</evidence>
<keyword evidence="3 6" id="KW-0812">Transmembrane</keyword>
<dbReference type="GO" id="GO:0005886">
    <property type="term" value="C:plasma membrane"/>
    <property type="evidence" value="ECO:0007669"/>
    <property type="project" value="UniProtKB-SubCell"/>
</dbReference>
<dbReference type="InterPro" id="IPR002781">
    <property type="entry name" value="TM_pro_TauE-like"/>
</dbReference>
<accession>A0A6B8MV91</accession>
<dbReference type="InterPro" id="IPR051598">
    <property type="entry name" value="TSUP/Inactive_protease-like"/>
</dbReference>
<dbReference type="EMBL" id="CP046115">
    <property type="protein sequence ID" value="QGN36778.1"/>
    <property type="molecule type" value="Genomic_DNA"/>
</dbReference>
<evidence type="ECO:0000256" key="5">
    <source>
        <dbReference type="ARBA" id="ARBA00023136"/>
    </source>
</evidence>
<gene>
    <name evidence="7" type="ORF">GJ746_05485</name>
</gene>
<evidence type="ECO:0000313" key="8">
    <source>
        <dbReference type="Proteomes" id="UP000427108"/>
    </source>
</evidence>
<feature type="transmembrane region" description="Helical" evidence="6">
    <location>
        <begin position="52"/>
        <end position="71"/>
    </location>
</feature>
<feature type="transmembrane region" description="Helical" evidence="6">
    <location>
        <begin position="249"/>
        <end position="267"/>
    </location>
</feature>
<comment type="subcellular location">
    <subcellularLocation>
        <location evidence="6">Cell inner membrane</location>
        <topology evidence="6">Multi-pass membrane protein</topology>
    </subcellularLocation>
    <subcellularLocation>
        <location evidence="1">Membrane</location>
        <topology evidence="1">Multi-pass membrane protein</topology>
    </subcellularLocation>
</comment>
<keyword evidence="4 6" id="KW-1133">Transmembrane helix</keyword>
<keyword evidence="6" id="KW-0997">Cell inner membrane</keyword>
<reference evidence="7 8" key="1">
    <citation type="submission" date="2019-11" db="EMBL/GenBank/DDBJ databases">
        <title>Isolation and Application of One Kind of P-Hydroxybenzoic Acid Degrading Bacterium in Mitigating Cropping Obstacle of Cucumber.</title>
        <authorList>
            <person name="Wu F."/>
            <person name="An Y."/>
        </authorList>
    </citation>
    <scope>NUCLEOTIDE SEQUENCE [LARGE SCALE GENOMIC DNA]</scope>
    <source>
        <strain evidence="7 8">P620</strain>
    </source>
</reference>
<dbReference type="RefSeq" id="WP_154679274.1">
    <property type="nucleotide sequence ID" value="NZ_CP046115.1"/>
</dbReference>
<name>A0A6B8MV91_KLEOX</name>
<feature type="transmembrane region" description="Helical" evidence="6">
    <location>
        <begin position="111"/>
        <end position="128"/>
    </location>
</feature>
<evidence type="ECO:0000256" key="3">
    <source>
        <dbReference type="ARBA" id="ARBA00022692"/>
    </source>
</evidence>